<reference evidence="3 4" key="1">
    <citation type="submission" date="2025-04" db="UniProtKB">
        <authorList>
            <consortium name="RefSeq"/>
        </authorList>
    </citation>
    <scope>IDENTIFICATION</scope>
    <source>
        <tissue evidence="3 4">Blood</tissue>
    </source>
</reference>
<sequence>MDTLETAGAREGILLAPTSPFQAKPPPSSLARRRRSAVARSRALAIPLPGNSRPARPAGRERAGGGTSGSARDEDRARRKPGSGPGSESPDWSGCQLVSCKTFSAFSICISDGGILETSCVEEKNSTQNLKLALENYKKGF</sequence>
<evidence type="ECO:0000313" key="2">
    <source>
        <dbReference type="Proteomes" id="UP000504640"/>
    </source>
</evidence>
<protein>
    <submittedName>
        <fullName evidence="3 4">Uncharacterized protein LOC116558986 isoform X1</fullName>
    </submittedName>
</protein>
<evidence type="ECO:0000256" key="1">
    <source>
        <dbReference type="SAM" id="MobiDB-lite"/>
    </source>
</evidence>
<feature type="region of interest" description="Disordered" evidence="1">
    <location>
        <begin position="1"/>
        <end position="94"/>
    </location>
</feature>
<gene>
    <name evidence="3 4" type="primary">LOC116558986</name>
</gene>
<dbReference type="GeneID" id="116558986"/>
<evidence type="ECO:0000313" key="3">
    <source>
        <dbReference type="RefSeq" id="XP_032145236.1"/>
    </source>
</evidence>
<organism evidence="2 4">
    <name type="scientific">Sapajus apella</name>
    <name type="common">Brown-capped capuchin</name>
    <name type="synonym">Cebus apella</name>
    <dbReference type="NCBI Taxonomy" id="9515"/>
    <lineage>
        <taxon>Eukaryota</taxon>
        <taxon>Metazoa</taxon>
        <taxon>Chordata</taxon>
        <taxon>Craniata</taxon>
        <taxon>Vertebrata</taxon>
        <taxon>Euteleostomi</taxon>
        <taxon>Mammalia</taxon>
        <taxon>Eutheria</taxon>
        <taxon>Euarchontoglires</taxon>
        <taxon>Primates</taxon>
        <taxon>Haplorrhini</taxon>
        <taxon>Platyrrhini</taxon>
        <taxon>Cebidae</taxon>
        <taxon>Cebinae</taxon>
        <taxon>Sapajus</taxon>
    </lineage>
</organism>
<accession>A0A6J3IRS1</accession>
<name>A0A6J3IRS1_SAPAP</name>
<evidence type="ECO:0000313" key="4">
    <source>
        <dbReference type="RefSeq" id="XP_032145237.1"/>
    </source>
</evidence>
<keyword evidence="2" id="KW-1185">Reference proteome</keyword>
<dbReference type="RefSeq" id="XP_032145237.1">
    <property type="nucleotide sequence ID" value="XM_032289346.1"/>
</dbReference>
<dbReference type="AlphaFoldDB" id="A0A6J3IRS1"/>
<dbReference type="Proteomes" id="UP000504640">
    <property type="component" value="Unplaced"/>
</dbReference>
<proteinExistence type="predicted"/>
<dbReference type="RefSeq" id="XP_032145236.1">
    <property type="nucleotide sequence ID" value="XM_032289345.1"/>
</dbReference>